<evidence type="ECO:0000256" key="4">
    <source>
        <dbReference type="ARBA" id="ARBA00023002"/>
    </source>
</evidence>
<dbReference type="PANTHER" id="PTHR43557">
    <property type="entry name" value="APOPTOSIS-INDUCING FACTOR 1"/>
    <property type="match status" value="1"/>
</dbReference>
<dbReference type="GO" id="GO:0008860">
    <property type="term" value="F:ferredoxin-NAD+ reductase activity"/>
    <property type="evidence" value="ECO:0007669"/>
    <property type="project" value="UniProtKB-EC"/>
</dbReference>
<keyword evidence="4 7" id="KW-0560">Oxidoreductase</keyword>
<evidence type="ECO:0000259" key="5">
    <source>
        <dbReference type="Pfam" id="PF07992"/>
    </source>
</evidence>
<keyword evidence="3" id="KW-0274">FAD</keyword>
<dbReference type="PRINTS" id="PR00368">
    <property type="entry name" value="FADPNR"/>
</dbReference>
<dbReference type="Gene3D" id="3.50.50.60">
    <property type="entry name" value="FAD/NAD(P)-binding domain"/>
    <property type="match status" value="2"/>
</dbReference>
<comment type="caution">
    <text evidence="7">The sequence shown here is derived from an EMBL/GenBank/DDBJ whole genome shotgun (WGS) entry which is preliminary data.</text>
</comment>
<reference evidence="7 8" key="1">
    <citation type="submission" date="2020-07" db="EMBL/GenBank/DDBJ databases">
        <title>Sequencing the genomes of 1000 actinobacteria strains.</title>
        <authorList>
            <person name="Klenk H.-P."/>
        </authorList>
    </citation>
    <scope>NUCLEOTIDE SEQUENCE [LARGE SCALE GENOMIC DNA]</scope>
    <source>
        <strain evidence="7 8">DSM 15131</strain>
    </source>
</reference>
<dbReference type="InterPro" id="IPR023753">
    <property type="entry name" value="FAD/NAD-binding_dom"/>
</dbReference>
<gene>
    <name evidence="7" type="ORF">BJ993_002119</name>
</gene>
<evidence type="ECO:0000256" key="1">
    <source>
        <dbReference type="ARBA" id="ARBA00001974"/>
    </source>
</evidence>
<dbReference type="AlphaFoldDB" id="A0A7Y9ZGJ2"/>
<dbReference type="InterPro" id="IPR016156">
    <property type="entry name" value="FAD/NAD-linked_Rdtase_dimer_sf"/>
</dbReference>
<dbReference type="SUPFAM" id="SSF51905">
    <property type="entry name" value="FAD/NAD(P)-binding domain"/>
    <property type="match status" value="1"/>
</dbReference>
<feature type="domain" description="Reductase C-terminal" evidence="6">
    <location>
        <begin position="318"/>
        <end position="401"/>
    </location>
</feature>
<dbReference type="EC" id="1.18.1.3" evidence="7"/>
<proteinExistence type="predicted"/>
<keyword evidence="2" id="KW-0285">Flavoprotein</keyword>
<name>A0A7Y9ZGJ2_9ACTN</name>
<evidence type="ECO:0000313" key="7">
    <source>
        <dbReference type="EMBL" id="NYI45039.1"/>
    </source>
</evidence>
<dbReference type="PRINTS" id="PR00411">
    <property type="entry name" value="PNDRDTASEI"/>
</dbReference>
<dbReference type="Pfam" id="PF07992">
    <property type="entry name" value="Pyr_redox_2"/>
    <property type="match status" value="1"/>
</dbReference>
<evidence type="ECO:0000256" key="3">
    <source>
        <dbReference type="ARBA" id="ARBA00022827"/>
    </source>
</evidence>
<dbReference type="GO" id="GO:0051213">
    <property type="term" value="F:dioxygenase activity"/>
    <property type="evidence" value="ECO:0007669"/>
    <property type="project" value="UniProtKB-KW"/>
</dbReference>
<dbReference type="Proteomes" id="UP000562045">
    <property type="component" value="Unassembled WGS sequence"/>
</dbReference>
<dbReference type="GO" id="GO:0016651">
    <property type="term" value="F:oxidoreductase activity, acting on NAD(P)H"/>
    <property type="evidence" value="ECO:0007669"/>
    <property type="project" value="TreeGrafter"/>
</dbReference>
<evidence type="ECO:0000256" key="2">
    <source>
        <dbReference type="ARBA" id="ARBA00022630"/>
    </source>
</evidence>
<dbReference type="Pfam" id="PF14759">
    <property type="entry name" value="Reductase_C"/>
    <property type="match status" value="1"/>
</dbReference>
<sequence length="404" mass="42703">MSTSVAIIGGGQGGASVAQALRNRGYAGGIHLFSAEDVLPYERPPLSKGMLCGGDAPTWVLPEEFYDTQRIELHLGSKVTDVRSAGVRHMVVVDGAPVLEVDEVVLATGSVPRALRIPGTELRGVHALSCVADLGALLDDLGAARRVVIGGGGFIGAEVASGLVEKGVEVVVVDPVASPMAARTAAWVAHRLEQRHRKAGVRSLTGTVVEVRGRDRVESVLTGDGHELPCDVFLVAIGSRPATELAERMGLPCPDGVLCDDRGRTATRGVHAIGDVASWLHPALGRTRIEHYRTAIDHADVVAADIVGADIPALRVPWFWTDQYEHRVEVAGRPSLADQVVERPGASGETALSLHLADGRVVGVVGIDVPRDVRTASRFIDNQDVVDPSVVADPTIDLRKAVMK</sequence>
<dbReference type="GO" id="GO:0005737">
    <property type="term" value="C:cytoplasm"/>
    <property type="evidence" value="ECO:0007669"/>
    <property type="project" value="TreeGrafter"/>
</dbReference>
<accession>A0A7Y9ZGJ2</accession>
<evidence type="ECO:0000259" key="6">
    <source>
        <dbReference type="Pfam" id="PF14759"/>
    </source>
</evidence>
<dbReference type="PANTHER" id="PTHR43557:SF2">
    <property type="entry name" value="RIESKE DOMAIN-CONTAINING PROTEIN-RELATED"/>
    <property type="match status" value="1"/>
</dbReference>
<dbReference type="EMBL" id="JACBZM010000001">
    <property type="protein sequence ID" value="NYI45039.1"/>
    <property type="molecule type" value="Genomic_DNA"/>
</dbReference>
<keyword evidence="7" id="KW-0223">Dioxygenase</keyword>
<feature type="domain" description="FAD/NAD(P)-binding" evidence="5">
    <location>
        <begin position="4"/>
        <end position="299"/>
    </location>
</feature>
<dbReference type="InterPro" id="IPR028202">
    <property type="entry name" value="Reductase_C"/>
</dbReference>
<organism evidence="7 8">
    <name type="scientific">Nocardioides aromaticivorans</name>
    <dbReference type="NCBI Taxonomy" id="200618"/>
    <lineage>
        <taxon>Bacteria</taxon>
        <taxon>Bacillati</taxon>
        <taxon>Actinomycetota</taxon>
        <taxon>Actinomycetes</taxon>
        <taxon>Propionibacteriales</taxon>
        <taxon>Nocardioidaceae</taxon>
        <taxon>Nocardioides</taxon>
    </lineage>
</organism>
<dbReference type="InterPro" id="IPR036188">
    <property type="entry name" value="FAD/NAD-bd_sf"/>
</dbReference>
<dbReference type="Gene3D" id="3.30.390.30">
    <property type="match status" value="1"/>
</dbReference>
<protein>
    <submittedName>
        <fullName evidence="7">3-phenylpropionate/trans-cinnamate dioxygenase ferredoxin reductase subunit</fullName>
        <ecNumber evidence="7">1.18.1.3</ecNumber>
    </submittedName>
</protein>
<dbReference type="SUPFAM" id="SSF55424">
    <property type="entry name" value="FAD/NAD-linked reductases, dimerisation (C-terminal) domain"/>
    <property type="match status" value="1"/>
</dbReference>
<dbReference type="InterPro" id="IPR050446">
    <property type="entry name" value="FAD-oxidoreductase/Apoptosis"/>
</dbReference>
<comment type="cofactor">
    <cofactor evidence="1">
        <name>FAD</name>
        <dbReference type="ChEBI" id="CHEBI:57692"/>
    </cofactor>
</comment>
<evidence type="ECO:0000313" key="8">
    <source>
        <dbReference type="Proteomes" id="UP000562045"/>
    </source>
</evidence>